<proteinExistence type="predicted"/>
<evidence type="ECO:0000313" key="2">
    <source>
        <dbReference type="Proteomes" id="UP001497480"/>
    </source>
</evidence>
<comment type="caution">
    <text evidence="1">The sequence shown here is derived from an EMBL/GenBank/DDBJ whole genome shotgun (WGS) entry which is preliminary data.</text>
</comment>
<organism evidence="1 2">
    <name type="scientific">Lupinus luteus</name>
    <name type="common">European yellow lupine</name>
    <dbReference type="NCBI Taxonomy" id="3873"/>
    <lineage>
        <taxon>Eukaryota</taxon>
        <taxon>Viridiplantae</taxon>
        <taxon>Streptophyta</taxon>
        <taxon>Embryophyta</taxon>
        <taxon>Tracheophyta</taxon>
        <taxon>Spermatophyta</taxon>
        <taxon>Magnoliopsida</taxon>
        <taxon>eudicotyledons</taxon>
        <taxon>Gunneridae</taxon>
        <taxon>Pentapetalae</taxon>
        <taxon>rosids</taxon>
        <taxon>fabids</taxon>
        <taxon>Fabales</taxon>
        <taxon>Fabaceae</taxon>
        <taxon>Papilionoideae</taxon>
        <taxon>50 kb inversion clade</taxon>
        <taxon>genistoids sensu lato</taxon>
        <taxon>core genistoids</taxon>
        <taxon>Genisteae</taxon>
        <taxon>Lupinus</taxon>
    </lineage>
</organism>
<keyword evidence="2" id="KW-1185">Reference proteome</keyword>
<name>A0AAV1WGI5_LUPLU</name>
<gene>
    <name evidence="1" type="ORF">LLUT_LOCUS9266</name>
</gene>
<reference evidence="1 2" key="1">
    <citation type="submission" date="2024-03" db="EMBL/GenBank/DDBJ databases">
        <authorList>
            <person name="Martinez-Hernandez J."/>
        </authorList>
    </citation>
    <scope>NUCLEOTIDE SEQUENCE [LARGE SCALE GENOMIC DNA]</scope>
</reference>
<evidence type="ECO:0000313" key="1">
    <source>
        <dbReference type="EMBL" id="CAL0308206.1"/>
    </source>
</evidence>
<sequence>MCWRVSLTSPTSLSREWFKYLLSYSSHCQLVSRWNLNMVSEPKPNLFPVVMGQKMPFSMGQR</sequence>
<dbReference type="AlphaFoldDB" id="A0AAV1WGI5"/>
<dbReference type="EMBL" id="CAXHTB010000006">
    <property type="protein sequence ID" value="CAL0308206.1"/>
    <property type="molecule type" value="Genomic_DNA"/>
</dbReference>
<protein>
    <submittedName>
        <fullName evidence="1">Uncharacterized protein</fullName>
    </submittedName>
</protein>
<accession>A0AAV1WGI5</accession>
<dbReference type="Proteomes" id="UP001497480">
    <property type="component" value="Unassembled WGS sequence"/>
</dbReference>